<dbReference type="PANTHER" id="PTHR19433:SF133">
    <property type="entry name" value="IMMUNE-TYPE RECEPTOR 5 PRECURSOR-RELATED"/>
    <property type="match status" value="1"/>
</dbReference>
<comment type="subcellular location">
    <subcellularLocation>
        <location evidence="1">Cell membrane</location>
    </subcellularLocation>
</comment>
<evidence type="ECO:0000256" key="3">
    <source>
        <dbReference type="ARBA" id="ARBA00022729"/>
    </source>
</evidence>
<dbReference type="Proteomes" id="UP001178508">
    <property type="component" value="Chromosome 6"/>
</dbReference>
<keyword evidence="3 9" id="KW-0732">Signal</keyword>
<feature type="signal peptide" evidence="9">
    <location>
        <begin position="1"/>
        <end position="18"/>
    </location>
</feature>
<dbReference type="SMART" id="SM00406">
    <property type="entry name" value="IGv"/>
    <property type="match status" value="1"/>
</dbReference>
<dbReference type="SMART" id="SM00409">
    <property type="entry name" value="IG"/>
    <property type="match status" value="2"/>
</dbReference>
<feature type="chain" id="PRO_5043662242" evidence="9">
    <location>
        <begin position="19"/>
        <end position="343"/>
    </location>
</feature>
<keyword evidence="8" id="KW-0812">Transmembrane</keyword>
<name>A0AAV1FE61_XYRNO</name>
<organism evidence="11 12">
    <name type="scientific">Xyrichtys novacula</name>
    <name type="common">Pearly razorfish</name>
    <name type="synonym">Hemipteronotus novacula</name>
    <dbReference type="NCBI Taxonomy" id="13765"/>
    <lineage>
        <taxon>Eukaryota</taxon>
        <taxon>Metazoa</taxon>
        <taxon>Chordata</taxon>
        <taxon>Craniata</taxon>
        <taxon>Vertebrata</taxon>
        <taxon>Euteleostomi</taxon>
        <taxon>Actinopterygii</taxon>
        <taxon>Neopterygii</taxon>
        <taxon>Teleostei</taxon>
        <taxon>Neoteleostei</taxon>
        <taxon>Acanthomorphata</taxon>
        <taxon>Eupercaria</taxon>
        <taxon>Labriformes</taxon>
        <taxon>Labridae</taxon>
        <taxon>Xyrichtys</taxon>
    </lineage>
</organism>
<evidence type="ECO:0000256" key="8">
    <source>
        <dbReference type="SAM" id="Phobius"/>
    </source>
</evidence>
<dbReference type="Pfam" id="PF07686">
    <property type="entry name" value="V-set"/>
    <property type="match status" value="1"/>
</dbReference>
<keyword evidence="12" id="KW-1185">Reference proteome</keyword>
<dbReference type="GO" id="GO:0002376">
    <property type="term" value="P:immune system process"/>
    <property type="evidence" value="ECO:0007669"/>
    <property type="project" value="UniProtKB-KW"/>
</dbReference>
<protein>
    <submittedName>
        <fullName evidence="11">Signal-regulatory protein beta-2-like</fullName>
    </submittedName>
</protein>
<gene>
    <name evidence="11" type="ORF">XNOV1_A014603</name>
</gene>
<evidence type="ECO:0000313" key="12">
    <source>
        <dbReference type="Proteomes" id="UP001178508"/>
    </source>
</evidence>
<dbReference type="EMBL" id="OY660869">
    <property type="protein sequence ID" value="CAJ1058996.1"/>
    <property type="molecule type" value="Genomic_DNA"/>
</dbReference>
<evidence type="ECO:0000256" key="6">
    <source>
        <dbReference type="ARBA" id="ARBA00023157"/>
    </source>
</evidence>
<dbReference type="CDD" id="cd00099">
    <property type="entry name" value="IgV"/>
    <property type="match status" value="1"/>
</dbReference>
<dbReference type="InterPro" id="IPR036179">
    <property type="entry name" value="Ig-like_dom_sf"/>
</dbReference>
<sequence>MLTAFLLLLVLRLSRCTADENYETKTVSMKDGVTLSCPRDTSWLETNLFWFRMVSGGTPEFLGGTPSFDYEEVTETSHFTVKQEPEKFVLTIKETRLNDTGLYFCVKLCQLNVTFLKRTFLRIKGPDITAIAQDISPDPEDSKTLQCSVLRDKSSKTCPDKPRVFWFRSGSDDSRPSVIYTHGNKSDGCEESPETPSLQRCVYSFSKTVSSSDDGTYYCAVVACGEILIGNGTKLTSEGNNMQHSKTNIALYLLSAALVLCLFVIVFLVCTIRTISCNAAVDPCGNAATSSTDQQSLQRDESSLVYAAPAFSKKRKTDKGPRRNVKPAEDQIIYSGVRTAATD</sequence>
<accession>A0AAV1FE61</accession>
<feature type="domain" description="Ig-like" evidence="10">
    <location>
        <begin position="126"/>
        <end position="236"/>
    </location>
</feature>
<dbReference type="AlphaFoldDB" id="A0AAV1FE61"/>
<evidence type="ECO:0000256" key="9">
    <source>
        <dbReference type="SAM" id="SignalP"/>
    </source>
</evidence>
<dbReference type="InterPro" id="IPR007110">
    <property type="entry name" value="Ig-like_dom"/>
</dbReference>
<keyword evidence="5 8" id="KW-0472">Membrane</keyword>
<dbReference type="PROSITE" id="PS50835">
    <property type="entry name" value="IG_LIKE"/>
    <property type="match status" value="2"/>
</dbReference>
<reference evidence="11" key="1">
    <citation type="submission" date="2023-08" db="EMBL/GenBank/DDBJ databases">
        <authorList>
            <person name="Alioto T."/>
            <person name="Alioto T."/>
            <person name="Gomez Garrido J."/>
        </authorList>
    </citation>
    <scope>NUCLEOTIDE SEQUENCE</scope>
</reference>
<evidence type="ECO:0000259" key="10">
    <source>
        <dbReference type="PROSITE" id="PS50835"/>
    </source>
</evidence>
<keyword evidence="8" id="KW-1133">Transmembrane helix</keyword>
<dbReference type="GO" id="GO:0005886">
    <property type="term" value="C:plasma membrane"/>
    <property type="evidence" value="ECO:0007669"/>
    <property type="project" value="UniProtKB-SubCell"/>
</dbReference>
<keyword evidence="2" id="KW-1003">Cell membrane</keyword>
<evidence type="ECO:0000256" key="1">
    <source>
        <dbReference type="ARBA" id="ARBA00004236"/>
    </source>
</evidence>
<dbReference type="GO" id="GO:0009617">
    <property type="term" value="P:response to bacterium"/>
    <property type="evidence" value="ECO:0007669"/>
    <property type="project" value="TreeGrafter"/>
</dbReference>
<evidence type="ECO:0000256" key="7">
    <source>
        <dbReference type="ARBA" id="ARBA00023180"/>
    </source>
</evidence>
<evidence type="ECO:0000256" key="5">
    <source>
        <dbReference type="ARBA" id="ARBA00023136"/>
    </source>
</evidence>
<keyword evidence="6" id="KW-1015">Disulfide bond</keyword>
<proteinExistence type="predicted"/>
<dbReference type="InterPro" id="IPR003599">
    <property type="entry name" value="Ig_sub"/>
</dbReference>
<keyword evidence="7" id="KW-0325">Glycoprotein</keyword>
<dbReference type="SUPFAM" id="SSF48726">
    <property type="entry name" value="Immunoglobulin"/>
    <property type="match status" value="2"/>
</dbReference>
<evidence type="ECO:0000256" key="4">
    <source>
        <dbReference type="ARBA" id="ARBA00022859"/>
    </source>
</evidence>
<feature type="domain" description="Ig-like" evidence="10">
    <location>
        <begin position="33"/>
        <end position="105"/>
    </location>
</feature>
<feature type="transmembrane region" description="Helical" evidence="8">
    <location>
        <begin position="249"/>
        <end position="270"/>
    </location>
</feature>
<dbReference type="PANTHER" id="PTHR19433">
    <property type="entry name" value="T-CELL RECEPTOR ALPHA CHAIN V REGION-RELATED"/>
    <property type="match status" value="1"/>
</dbReference>
<dbReference type="Gene3D" id="2.60.40.10">
    <property type="entry name" value="Immunoglobulins"/>
    <property type="match status" value="2"/>
</dbReference>
<evidence type="ECO:0000256" key="2">
    <source>
        <dbReference type="ARBA" id="ARBA00022475"/>
    </source>
</evidence>
<dbReference type="InterPro" id="IPR013783">
    <property type="entry name" value="Ig-like_fold"/>
</dbReference>
<dbReference type="InterPro" id="IPR052051">
    <property type="entry name" value="TCR_complex_component"/>
</dbReference>
<keyword evidence="4" id="KW-0391">Immunity</keyword>
<dbReference type="InterPro" id="IPR013106">
    <property type="entry name" value="Ig_V-set"/>
</dbReference>
<evidence type="ECO:0000313" key="11">
    <source>
        <dbReference type="EMBL" id="CAJ1058996.1"/>
    </source>
</evidence>